<dbReference type="SUPFAM" id="SSF140566">
    <property type="entry name" value="FlgN-like"/>
    <property type="match status" value="1"/>
</dbReference>
<evidence type="ECO:0000256" key="4">
    <source>
        <dbReference type="SAM" id="MobiDB-lite"/>
    </source>
</evidence>
<feature type="compositionally biased region" description="Gly residues" evidence="4">
    <location>
        <begin position="142"/>
        <end position="153"/>
    </location>
</feature>
<dbReference type="Proteomes" id="UP000297475">
    <property type="component" value="Unassembled WGS sequence"/>
</dbReference>
<organism evidence="5 6">
    <name type="scientific">Natronospirillum operosum</name>
    <dbReference type="NCBI Taxonomy" id="2759953"/>
    <lineage>
        <taxon>Bacteria</taxon>
        <taxon>Pseudomonadati</taxon>
        <taxon>Pseudomonadota</taxon>
        <taxon>Gammaproteobacteria</taxon>
        <taxon>Oceanospirillales</taxon>
        <taxon>Natronospirillaceae</taxon>
        <taxon>Natronospirillum</taxon>
    </lineage>
</organism>
<evidence type="ECO:0000256" key="2">
    <source>
        <dbReference type="ARBA" id="ARBA00007703"/>
    </source>
</evidence>
<gene>
    <name evidence="5" type="ORF">E4656_06305</name>
</gene>
<comment type="caution">
    <text evidence="5">The sequence shown here is derived from an EMBL/GenBank/DDBJ whole genome shotgun (WGS) entry which is preliminary data.</text>
</comment>
<evidence type="ECO:0000256" key="3">
    <source>
        <dbReference type="ARBA" id="ARBA00022795"/>
    </source>
</evidence>
<keyword evidence="6" id="KW-1185">Reference proteome</keyword>
<evidence type="ECO:0000313" key="6">
    <source>
        <dbReference type="Proteomes" id="UP000297475"/>
    </source>
</evidence>
<feature type="region of interest" description="Disordered" evidence="4">
    <location>
        <begin position="134"/>
        <end position="153"/>
    </location>
</feature>
<dbReference type="Pfam" id="PF05130">
    <property type="entry name" value="FlgN"/>
    <property type="match status" value="1"/>
</dbReference>
<evidence type="ECO:0000313" key="5">
    <source>
        <dbReference type="EMBL" id="TGG96005.1"/>
    </source>
</evidence>
<dbReference type="Gene3D" id="1.20.58.300">
    <property type="entry name" value="FlgN-like"/>
    <property type="match status" value="1"/>
</dbReference>
<proteinExistence type="inferred from homology"/>
<keyword evidence="5" id="KW-0969">Cilium</keyword>
<protein>
    <submittedName>
        <fullName evidence="5">Flagellar protein FlgN</fullName>
    </submittedName>
</protein>
<dbReference type="AlphaFoldDB" id="A0A4Z0WL91"/>
<dbReference type="InterPro" id="IPR036679">
    <property type="entry name" value="FlgN-like_sf"/>
</dbReference>
<comment type="similarity">
    <text evidence="2">Belongs to the FlgN family.</text>
</comment>
<evidence type="ECO:0000256" key="1">
    <source>
        <dbReference type="ARBA" id="ARBA00002397"/>
    </source>
</evidence>
<keyword evidence="5" id="KW-0966">Cell projection</keyword>
<sequence>MNWHTEQLQELIDRLDALAVAARQMLAVLQEEHTALYHRDPPTPELLHEKARLAGIIETEQATFSAFRSTLNTDNLESSLAEQEAPAAHEHWVTTRSLLQQCDHLNEVNGRLLNRLHTRNRLFDRVLRQQVTEPTYSRSGQLGDGRQGSLGRA</sequence>
<name>A0A4Z0WL91_9GAMM</name>
<comment type="function">
    <text evidence="1">Required for the efficient initiation of filament assembly.</text>
</comment>
<dbReference type="InterPro" id="IPR007809">
    <property type="entry name" value="FlgN-like"/>
</dbReference>
<accession>A0A4Z0WL91</accession>
<keyword evidence="5" id="KW-0282">Flagellum</keyword>
<dbReference type="EMBL" id="SRMF01000001">
    <property type="protein sequence ID" value="TGG96005.1"/>
    <property type="molecule type" value="Genomic_DNA"/>
</dbReference>
<keyword evidence="3" id="KW-1005">Bacterial flagellum biogenesis</keyword>
<dbReference type="GO" id="GO:0044780">
    <property type="term" value="P:bacterial-type flagellum assembly"/>
    <property type="evidence" value="ECO:0007669"/>
    <property type="project" value="InterPro"/>
</dbReference>
<reference evidence="5 6" key="1">
    <citation type="submission" date="2019-04" db="EMBL/GenBank/DDBJ databases">
        <title>Natronospirillum operosus gen. nov., sp. nov., a haloalkaliphilic satellite isolated from decaying biomass of laboratory culture of cyanobacterium Geitlerinema sp. and proposal of Natronospirillaceae fam. nov. and Saccharospirillaceae fam. nov.</title>
        <authorList>
            <person name="Kevbrin V."/>
            <person name="Boltyanskaya Y."/>
            <person name="Koziaeva V."/>
            <person name="Grouzdev D.S."/>
            <person name="Park M."/>
            <person name="Cho J."/>
        </authorList>
    </citation>
    <scope>NUCLEOTIDE SEQUENCE [LARGE SCALE GENOMIC DNA]</scope>
    <source>
        <strain evidence="5 6">G-116</strain>
    </source>
</reference>
<dbReference type="RefSeq" id="WP_135482129.1">
    <property type="nucleotide sequence ID" value="NZ_SRMF01000001.1"/>
</dbReference>